<dbReference type="InterPro" id="IPR054344">
    <property type="entry name" value="TY-Chap_N"/>
</dbReference>
<reference evidence="2 3" key="1">
    <citation type="submission" date="2024-10" db="EMBL/GenBank/DDBJ databases">
        <title>The Natural Products Discovery Center: Release of the First 8490 Sequenced Strains for Exploring Actinobacteria Biosynthetic Diversity.</title>
        <authorList>
            <person name="Kalkreuter E."/>
            <person name="Kautsar S.A."/>
            <person name="Yang D."/>
            <person name="Bader C.D."/>
            <person name="Teijaro C.N."/>
            <person name="Fluegel L."/>
            <person name="Davis C.M."/>
            <person name="Simpson J.R."/>
            <person name="Lauterbach L."/>
            <person name="Steele A.D."/>
            <person name="Gui C."/>
            <person name="Meng S."/>
            <person name="Li G."/>
            <person name="Viehrig K."/>
            <person name="Ye F."/>
            <person name="Su P."/>
            <person name="Kiefer A.F."/>
            <person name="Nichols A."/>
            <person name="Cepeda A.J."/>
            <person name="Yan W."/>
            <person name="Fan B."/>
            <person name="Jiang Y."/>
            <person name="Adhikari A."/>
            <person name="Zheng C.-J."/>
            <person name="Schuster L."/>
            <person name="Cowan T.M."/>
            <person name="Smanski M.J."/>
            <person name="Chevrette M.G."/>
            <person name="De Carvalho L.P.S."/>
            <person name="Shen B."/>
        </authorList>
    </citation>
    <scope>NUCLEOTIDE SEQUENCE [LARGE SCALE GENOMIC DNA]</scope>
    <source>
        <strain evidence="2 3">NPDC001867</strain>
    </source>
</reference>
<dbReference type="Proteomes" id="UP001602089">
    <property type="component" value="Unassembled WGS sequence"/>
</dbReference>
<keyword evidence="3" id="KW-1185">Reference proteome</keyword>
<name>A0ABW6TRC8_9NOCA</name>
<protein>
    <recommendedName>
        <fullName evidence="1">TY-Chap N-terminal domain-containing protein</fullName>
    </recommendedName>
</protein>
<proteinExistence type="predicted"/>
<evidence type="ECO:0000313" key="2">
    <source>
        <dbReference type="EMBL" id="MFF4027807.1"/>
    </source>
</evidence>
<gene>
    <name evidence="2" type="ORF">ACFYY5_33680</name>
</gene>
<sequence length="360" mass="40806">MTEYTWARILQDMPEYLFNFGERQPRAGNGIRLRDTKTGYEVMFYAWGDDVEIQVPVPTEQRGRDRLVAVLRSHRQTSVSIQTTADSSTRVVSELALWNPEPRWVTPAEEAAEEWTPEELAWPANSRAYARVARCPETALQWRTYWPDDPIARSKIAAAVVEVLRDGLVATPERLRYSSFDDNGPVEALYGKTRKLTAVAPDRPTERGAAEKCRDWPDFVERLEWVLTTLPRGAALTLSAPGLDRDTCFLQFVNDNFAITNESVMWESAGLSRDEFHHRMTQLGWTWAPHQAYDLEHPRWKAPRGRQGGNVALGDVAQRTAATFRDVLGVTGPSEVAFSSWGHVAMSHLETELSITRSNF</sequence>
<evidence type="ECO:0000313" key="3">
    <source>
        <dbReference type="Proteomes" id="UP001602089"/>
    </source>
</evidence>
<organism evidence="2 3">
    <name type="scientific">Nocardia elegans</name>
    <dbReference type="NCBI Taxonomy" id="300029"/>
    <lineage>
        <taxon>Bacteria</taxon>
        <taxon>Bacillati</taxon>
        <taxon>Actinomycetota</taxon>
        <taxon>Actinomycetes</taxon>
        <taxon>Mycobacteriales</taxon>
        <taxon>Nocardiaceae</taxon>
        <taxon>Nocardia</taxon>
    </lineage>
</organism>
<feature type="domain" description="TY-Chap N-terminal" evidence="1">
    <location>
        <begin position="214"/>
        <end position="335"/>
    </location>
</feature>
<dbReference type="RefSeq" id="WP_387132781.1">
    <property type="nucleotide sequence ID" value="NZ_JBIATK010000018.1"/>
</dbReference>
<evidence type="ECO:0000259" key="1">
    <source>
        <dbReference type="Pfam" id="PF22552"/>
    </source>
</evidence>
<dbReference type="Pfam" id="PF22552">
    <property type="entry name" value="TY-Chap3"/>
    <property type="match status" value="1"/>
</dbReference>
<accession>A0ABW6TRC8</accession>
<comment type="caution">
    <text evidence="2">The sequence shown here is derived from an EMBL/GenBank/DDBJ whole genome shotgun (WGS) entry which is preliminary data.</text>
</comment>
<dbReference type="EMBL" id="JBIATK010000018">
    <property type="protein sequence ID" value="MFF4027807.1"/>
    <property type="molecule type" value="Genomic_DNA"/>
</dbReference>